<feature type="compositionally biased region" description="Polar residues" evidence="1">
    <location>
        <begin position="259"/>
        <end position="272"/>
    </location>
</feature>
<evidence type="ECO:0000313" key="2">
    <source>
        <dbReference type="EMBL" id="KAG5480727.1"/>
    </source>
</evidence>
<dbReference type="PANTHER" id="PTHR35378:SF1">
    <property type="entry name" value="C2H2-TYPE DOMAIN-CONTAINING PROTEIN"/>
    <property type="match status" value="1"/>
</dbReference>
<evidence type="ECO:0000256" key="1">
    <source>
        <dbReference type="SAM" id="MobiDB-lite"/>
    </source>
</evidence>
<dbReference type="EMBL" id="JAFHKP010000020">
    <property type="protein sequence ID" value="KAG5480727.1"/>
    <property type="molecule type" value="Genomic_DNA"/>
</dbReference>
<dbReference type="PANTHER" id="PTHR35378">
    <property type="entry name" value="UNNAMED PRODUCT"/>
    <property type="match status" value="1"/>
</dbReference>
<name>A0A836KPI7_LEIEN</name>
<dbReference type="AlphaFoldDB" id="A0A836KPI7"/>
<organism evidence="2 3">
    <name type="scientific">Leishmania enriettii</name>
    <dbReference type="NCBI Taxonomy" id="5663"/>
    <lineage>
        <taxon>Eukaryota</taxon>
        <taxon>Discoba</taxon>
        <taxon>Euglenozoa</taxon>
        <taxon>Kinetoplastea</taxon>
        <taxon>Metakinetoplastina</taxon>
        <taxon>Trypanosomatida</taxon>
        <taxon>Trypanosomatidae</taxon>
        <taxon>Leishmaniinae</taxon>
        <taxon>Leishmania</taxon>
    </lineage>
</organism>
<dbReference type="RefSeq" id="XP_067693540.1">
    <property type="nucleotide sequence ID" value="XM_067837541.1"/>
</dbReference>
<proteinExistence type="predicted"/>
<sequence>MPPSGKGGSSAAAAAAEVEVEIDPLVVYFTFSRIRPRFSCGRTIERTLQQFRDGELHPRDLPLLSVLTDGAHYYSQNNRRLYAYKQLKREGLINTIPVRLRPLPQTKRMRGKYSQETCALNATLMRSTTNMDGVRDTNATKEDGSDASTIEDSHDNRNTCSPSGAVEKRSLDEETLGNSPSATSSGAPPPPARCAAEPGFPGELMEGEEPSVAAAGAKREWKRQKRMATSSQQQQSSFSSCGSTSRRQRRPKGAAAARPSSTHSSESDSNGGASALEAELRKLGLHT</sequence>
<accession>A0A836KPI7</accession>
<dbReference type="KEGG" id="lenr:94173051"/>
<gene>
    <name evidence="2" type="ORF">CUR178_05862</name>
</gene>
<feature type="compositionally biased region" description="Basic and acidic residues" evidence="1">
    <location>
        <begin position="133"/>
        <end position="144"/>
    </location>
</feature>
<feature type="compositionally biased region" description="Low complexity" evidence="1">
    <location>
        <begin position="230"/>
        <end position="245"/>
    </location>
</feature>
<evidence type="ECO:0000313" key="3">
    <source>
        <dbReference type="Proteomes" id="UP000674179"/>
    </source>
</evidence>
<reference evidence="2 3" key="1">
    <citation type="submission" date="2021-02" db="EMBL/GenBank/DDBJ databases">
        <title>Leishmania (Mundinia) enrietti genome sequencing and assembly.</title>
        <authorList>
            <person name="Almutairi H."/>
            <person name="Gatherer D."/>
        </authorList>
    </citation>
    <scope>NUCLEOTIDE SEQUENCE [LARGE SCALE GENOMIC DNA]</scope>
    <source>
        <strain evidence="2">CUR178</strain>
    </source>
</reference>
<keyword evidence="3" id="KW-1185">Reference proteome</keyword>
<comment type="caution">
    <text evidence="2">The sequence shown here is derived from an EMBL/GenBank/DDBJ whole genome shotgun (WGS) entry which is preliminary data.</text>
</comment>
<protein>
    <submittedName>
        <fullName evidence="2">Uncharacterized protein</fullName>
    </submittedName>
</protein>
<dbReference type="GeneID" id="94173051"/>
<feature type="region of interest" description="Disordered" evidence="1">
    <location>
        <begin position="129"/>
        <end position="287"/>
    </location>
</feature>
<dbReference type="Proteomes" id="UP000674179">
    <property type="component" value="Chromosome 20"/>
</dbReference>
<feature type="compositionally biased region" description="Basic and acidic residues" evidence="1">
    <location>
        <begin position="278"/>
        <end position="287"/>
    </location>
</feature>
<dbReference type="OrthoDB" id="415230at2759"/>